<dbReference type="Proteomes" id="UP001396898">
    <property type="component" value="Unassembled WGS sequence"/>
</dbReference>
<keyword evidence="5" id="KW-0560">Oxidoreductase</keyword>
<keyword evidence="7" id="KW-0732">Signal</keyword>
<dbReference type="SUPFAM" id="SSF51905">
    <property type="entry name" value="FAD/NAD(P)-binding domain"/>
    <property type="match status" value="1"/>
</dbReference>
<feature type="region of interest" description="Disordered" evidence="6">
    <location>
        <begin position="475"/>
        <end position="510"/>
    </location>
</feature>
<dbReference type="Pfam" id="PF01266">
    <property type="entry name" value="DAO"/>
    <property type="match status" value="1"/>
</dbReference>
<evidence type="ECO:0000259" key="8">
    <source>
        <dbReference type="Pfam" id="PF01266"/>
    </source>
</evidence>
<protein>
    <recommendedName>
        <fullName evidence="8">FAD dependent oxidoreductase domain-containing protein</fullName>
    </recommendedName>
</protein>
<name>A0ABR1RCJ4_9PEZI</name>
<dbReference type="InterPro" id="IPR045170">
    <property type="entry name" value="MTOX"/>
</dbReference>
<evidence type="ECO:0000256" key="6">
    <source>
        <dbReference type="SAM" id="MobiDB-lite"/>
    </source>
</evidence>
<keyword evidence="10" id="KW-1185">Reference proteome</keyword>
<dbReference type="PANTHER" id="PTHR10961:SF26">
    <property type="entry name" value="L-SACCHAROPINE OXIDASE"/>
    <property type="match status" value="1"/>
</dbReference>
<keyword evidence="4" id="KW-0274">FAD</keyword>
<keyword evidence="3" id="KW-0285">Flavoprotein</keyword>
<feature type="chain" id="PRO_5045908780" description="FAD dependent oxidoreductase domain-containing protein" evidence="7">
    <location>
        <begin position="22"/>
        <end position="510"/>
    </location>
</feature>
<dbReference type="InterPro" id="IPR006076">
    <property type="entry name" value="FAD-dep_OxRdtase"/>
</dbReference>
<proteinExistence type="inferred from homology"/>
<feature type="region of interest" description="Disordered" evidence="6">
    <location>
        <begin position="360"/>
        <end position="385"/>
    </location>
</feature>
<evidence type="ECO:0000256" key="4">
    <source>
        <dbReference type="ARBA" id="ARBA00022827"/>
    </source>
</evidence>
<feature type="domain" description="FAD dependent oxidoreductase" evidence="8">
    <location>
        <begin position="73"/>
        <end position="458"/>
    </location>
</feature>
<accession>A0ABR1RCJ4</accession>
<dbReference type="PANTHER" id="PTHR10961">
    <property type="entry name" value="PEROXISOMAL SARCOSINE OXIDASE"/>
    <property type="match status" value="1"/>
</dbReference>
<evidence type="ECO:0000256" key="2">
    <source>
        <dbReference type="ARBA" id="ARBA00010989"/>
    </source>
</evidence>
<evidence type="ECO:0000256" key="7">
    <source>
        <dbReference type="SAM" id="SignalP"/>
    </source>
</evidence>
<comment type="cofactor">
    <cofactor evidence="1">
        <name>FAD</name>
        <dbReference type="ChEBI" id="CHEBI:57692"/>
    </cofactor>
</comment>
<organism evidence="9 10">
    <name type="scientific">Apiospora marii</name>
    <dbReference type="NCBI Taxonomy" id="335849"/>
    <lineage>
        <taxon>Eukaryota</taxon>
        <taxon>Fungi</taxon>
        <taxon>Dikarya</taxon>
        <taxon>Ascomycota</taxon>
        <taxon>Pezizomycotina</taxon>
        <taxon>Sordariomycetes</taxon>
        <taxon>Xylariomycetidae</taxon>
        <taxon>Amphisphaeriales</taxon>
        <taxon>Apiosporaceae</taxon>
        <taxon>Apiospora</taxon>
    </lineage>
</organism>
<evidence type="ECO:0000256" key="1">
    <source>
        <dbReference type="ARBA" id="ARBA00001974"/>
    </source>
</evidence>
<feature type="signal peptide" evidence="7">
    <location>
        <begin position="1"/>
        <end position="21"/>
    </location>
</feature>
<comment type="caution">
    <text evidence="9">The sequence shown here is derived from an EMBL/GenBank/DDBJ whole genome shotgun (WGS) entry which is preliminary data.</text>
</comment>
<reference evidence="9 10" key="1">
    <citation type="submission" date="2023-01" db="EMBL/GenBank/DDBJ databases">
        <title>Analysis of 21 Apiospora genomes using comparative genomics revels a genus with tremendous synthesis potential of carbohydrate active enzymes and secondary metabolites.</title>
        <authorList>
            <person name="Sorensen T."/>
        </authorList>
    </citation>
    <scope>NUCLEOTIDE SEQUENCE [LARGE SCALE GENOMIC DNA]</scope>
    <source>
        <strain evidence="9 10">CBS 20057</strain>
    </source>
</reference>
<evidence type="ECO:0000256" key="3">
    <source>
        <dbReference type="ARBA" id="ARBA00022630"/>
    </source>
</evidence>
<feature type="compositionally biased region" description="Basic and acidic residues" evidence="6">
    <location>
        <begin position="500"/>
        <end position="510"/>
    </location>
</feature>
<comment type="similarity">
    <text evidence="2">Belongs to the MSOX/MTOX family.</text>
</comment>
<evidence type="ECO:0000313" key="9">
    <source>
        <dbReference type="EMBL" id="KAK8007984.1"/>
    </source>
</evidence>
<dbReference type="EMBL" id="JAQQWI010000016">
    <property type="protein sequence ID" value="KAK8007984.1"/>
    <property type="molecule type" value="Genomic_DNA"/>
</dbReference>
<dbReference type="Gene3D" id="3.30.9.10">
    <property type="entry name" value="D-Amino Acid Oxidase, subunit A, domain 2"/>
    <property type="match status" value="1"/>
</dbReference>
<dbReference type="InterPro" id="IPR036188">
    <property type="entry name" value="FAD/NAD-bd_sf"/>
</dbReference>
<evidence type="ECO:0000256" key="5">
    <source>
        <dbReference type="ARBA" id="ARBA00023002"/>
    </source>
</evidence>
<evidence type="ECO:0000313" key="10">
    <source>
        <dbReference type="Proteomes" id="UP001396898"/>
    </source>
</evidence>
<dbReference type="Gene3D" id="3.50.50.60">
    <property type="entry name" value="FAD/NAD(P)-binding domain"/>
    <property type="match status" value="1"/>
</dbReference>
<gene>
    <name evidence="9" type="ORF">PG991_010535</name>
</gene>
<sequence length="510" mass="56261">MSWSLAISLLCLVLVLKYALSKLPKGTRLNGNTKPPRTANYCHQLSLYEQKCIRIHGINTNTMEASSPKTTKVIVVGGGGTIGSSTALHLLRSGYTASNVTVLDTYPIPSAQSAGHDLNKIMGIRIRNPVDRQLSLEARDMWRHDPLFQPYFHNTGRLDCEGSKEGIAALRQQYQDLLDAGAGLEESNEWLDDEDAILAKMPLLERDQIQGWKAIFSRDGGWLAAAKAINAIGEELKRQGVRFGFGGAGAFKQPLFAPDDKDQSTCIGVETVDGTKYHADKVVLAAGAWSPALVDLEGQCCSKCWVYAHMQLTPEEAAEYKGCPVVYNGDLGFFFEPNEHGVIKVCDEFPGFTRFKQHQPYGAPSPQRVSVPRSHAKHPTDTYPDASEKTIKKAISAFLPRFKEKALFNRAMCWCTDTGDAALLICEHPRWRNLVLATGDSGHSFKLLPIIGRHVVELLEGRLADDLARAWRWRPGEGGDPLQSRRAAPAKDLADMPGWNHDDETGQAKL</sequence>